<evidence type="ECO:0000313" key="2">
    <source>
        <dbReference type="Proteomes" id="UP000612456"/>
    </source>
</evidence>
<comment type="caution">
    <text evidence="1">The sequence shown here is derived from an EMBL/GenBank/DDBJ whole genome shotgun (WGS) entry which is preliminary data.</text>
</comment>
<dbReference type="AlphaFoldDB" id="A0A916YJN2"/>
<dbReference type="EMBL" id="BMHP01000001">
    <property type="protein sequence ID" value="GGD49022.1"/>
    <property type="molecule type" value="Genomic_DNA"/>
</dbReference>
<dbReference type="Proteomes" id="UP000612456">
    <property type="component" value="Unassembled WGS sequence"/>
</dbReference>
<reference evidence="1" key="2">
    <citation type="submission" date="2020-09" db="EMBL/GenBank/DDBJ databases">
        <authorList>
            <person name="Sun Q."/>
            <person name="Zhou Y."/>
        </authorList>
    </citation>
    <scope>NUCLEOTIDE SEQUENCE</scope>
    <source>
        <strain evidence="1">CGMCC 1.15178</strain>
    </source>
</reference>
<organism evidence="1 2">
    <name type="scientific">Paenibacillus nasutitermitis</name>
    <dbReference type="NCBI Taxonomy" id="1652958"/>
    <lineage>
        <taxon>Bacteria</taxon>
        <taxon>Bacillati</taxon>
        <taxon>Bacillota</taxon>
        <taxon>Bacilli</taxon>
        <taxon>Bacillales</taxon>
        <taxon>Paenibacillaceae</taxon>
        <taxon>Paenibacillus</taxon>
    </lineage>
</organism>
<gene>
    <name evidence="1" type="primary">ywrJ</name>
    <name evidence="1" type="ORF">GCM10010911_03200</name>
</gene>
<reference evidence="1" key="1">
    <citation type="journal article" date="2014" name="Int. J. Syst. Evol. Microbiol.">
        <title>Complete genome sequence of Corynebacterium casei LMG S-19264T (=DSM 44701T), isolated from a smear-ripened cheese.</title>
        <authorList>
            <consortium name="US DOE Joint Genome Institute (JGI-PGF)"/>
            <person name="Walter F."/>
            <person name="Albersmeier A."/>
            <person name="Kalinowski J."/>
            <person name="Ruckert C."/>
        </authorList>
    </citation>
    <scope>NUCLEOTIDE SEQUENCE</scope>
    <source>
        <strain evidence="1">CGMCC 1.15178</strain>
    </source>
</reference>
<accession>A0A916YJN2</accession>
<keyword evidence="2" id="KW-1185">Reference proteome</keyword>
<sequence>MKLGHPLLGQRVEIYVPDRAHSLSGKLIEWGQDMLVLHNGKHYIYIPLLQLSQMQAVAGAIGETDDPQSNFELHSEHFSYRNVLMNAKGMFSEICINGQPAVHGYLSSVMNDFFVFCSPAHHSIMVTLKHLKYLIPYSPNVNPYALTPDQIPLKPTPFSLARTFEQQMNKLVDQFVILNLGEDPNKIGLLKGIHQNIIELSNAAGESVYVHLDHVQTIHVP</sequence>
<name>A0A916YJN2_9BACL</name>
<evidence type="ECO:0008006" key="3">
    <source>
        <dbReference type="Google" id="ProtNLM"/>
    </source>
</evidence>
<protein>
    <recommendedName>
        <fullName evidence="3">DUF2642 domain-containing protein</fullName>
    </recommendedName>
</protein>
<proteinExistence type="predicted"/>
<evidence type="ECO:0000313" key="1">
    <source>
        <dbReference type="EMBL" id="GGD49022.1"/>
    </source>
</evidence>